<feature type="compositionally biased region" description="Low complexity" evidence="7">
    <location>
        <begin position="52"/>
        <end position="87"/>
    </location>
</feature>
<accession>A0A0B4ZZ92</accession>
<keyword evidence="3" id="KW-0227">DNA damage</keyword>
<evidence type="ECO:0000259" key="8">
    <source>
        <dbReference type="SMART" id="SM00986"/>
    </source>
</evidence>
<evidence type="ECO:0000256" key="6">
    <source>
        <dbReference type="PROSITE-ProRule" id="PRU10072"/>
    </source>
</evidence>
<reference evidence="9 10" key="1">
    <citation type="submission" date="2014-06" db="EMBL/GenBank/DDBJ databases">
        <title>Comparetive analysis of the highly pathogenic variant of pseudorabies virus strain ZJ01.</title>
        <authorList>
            <person name="Gu Z."/>
            <person name="Dong J."/>
            <person name="Sun H."/>
            <person name="Yang W."/>
            <person name="Hou C."/>
            <person name="Bai J."/>
            <person name="Jiang P."/>
        </authorList>
    </citation>
    <scope>NUCLEOTIDE SEQUENCE [LARGE SCALE GENOMIC DNA]</scope>
    <source>
        <strain evidence="9">ZJ01</strain>
    </source>
</reference>
<dbReference type="Gene3D" id="3.40.470.10">
    <property type="entry name" value="Uracil-DNA glycosylase-like domain"/>
    <property type="match status" value="1"/>
</dbReference>
<dbReference type="Proteomes" id="UP000119561">
    <property type="component" value="Segment"/>
</dbReference>
<dbReference type="InterPro" id="IPR002043">
    <property type="entry name" value="UDG_fam1"/>
</dbReference>
<dbReference type="InterPro" id="IPR018085">
    <property type="entry name" value="Ura-DNA_Glyclase_AS"/>
</dbReference>
<dbReference type="NCBIfam" id="TIGR00628">
    <property type="entry name" value="ung"/>
    <property type="match status" value="1"/>
</dbReference>
<keyword evidence="4" id="KW-0378">Hydrolase</keyword>
<evidence type="ECO:0000313" key="10">
    <source>
        <dbReference type="Proteomes" id="UP000119561"/>
    </source>
</evidence>
<evidence type="ECO:0000256" key="3">
    <source>
        <dbReference type="ARBA" id="ARBA00022763"/>
    </source>
</evidence>
<dbReference type="NCBIfam" id="NF003588">
    <property type="entry name" value="PRK05254.1-1"/>
    <property type="match status" value="1"/>
</dbReference>
<name>A0A0B4ZZ92_SUHV</name>
<organism evidence="9 10">
    <name type="scientific">Suid herpesvirus 1</name>
    <name type="common">SuHV-1</name>
    <name type="synonym">Pseudorabies virus</name>
    <dbReference type="NCBI Taxonomy" id="10345"/>
    <lineage>
        <taxon>Viruses</taxon>
        <taxon>Duplodnaviria</taxon>
        <taxon>Heunggongvirae</taxon>
        <taxon>Peploviricota</taxon>
        <taxon>Herviviricetes</taxon>
        <taxon>Herpesvirales</taxon>
        <taxon>Orthoherpesviridae</taxon>
        <taxon>Alphaherpesvirinae</taxon>
        <taxon>Varicellovirus</taxon>
        <taxon>Varicellovirus suidalpha1</taxon>
    </lineage>
</organism>
<dbReference type="SUPFAM" id="SSF52141">
    <property type="entry name" value="Uracil-DNA glycosylase-like"/>
    <property type="match status" value="1"/>
</dbReference>
<dbReference type="InterPro" id="IPR036895">
    <property type="entry name" value="Uracil-DNA_glycosylase-like_sf"/>
</dbReference>
<evidence type="ECO:0000256" key="2">
    <source>
        <dbReference type="ARBA" id="ARBA00022562"/>
    </source>
</evidence>
<feature type="domain" description="Uracil-DNA glycosylase-like" evidence="8">
    <location>
        <begin position="150"/>
        <end position="309"/>
    </location>
</feature>
<sequence>MEGPPPSKRPCGLPPGVRLVVPAAAASASNATTAAAAAAPAGQGQGQGQAGAGASKPARPSAAARPAKGTPAASAATTATGADASAPAPDPGAPTWDAFAAEFDVAPSWRALLEPELAKPYARLLLAEYRGRCLTEEVLPAREDVFAWTRLTAPEDVKVVIIGQDPYHGPGQAHGLAFSVRRGVPIPPSLANIFAAVRATYPTLPAPAHGCLEAWARRGVLLLNTTLTVRRGVPGSHAPLGWARLVRAVVQRLCETRPKLVFMLWGAHAQKACAPDPRRHKVLTFSHPSPLARTPFRTCPHFGEANAYLVQTGRAPVDWSVD</sequence>
<evidence type="ECO:0000256" key="7">
    <source>
        <dbReference type="SAM" id="MobiDB-lite"/>
    </source>
</evidence>
<feature type="active site" description="Proton acceptor" evidence="6">
    <location>
        <position position="165"/>
    </location>
</feature>
<comment type="similarity">
    <text evidence="1">Belongs to the uracil-DNA glycosylase (UDG) superfamily. UNG family.</text>
</comment>
<dbReference type="Pfam" id="PF03167">
    <property type="entry name" value="UDG"/>
    <property type="match status" value="1"/>
</dbReference>
<dbReference type="NCBIfam" id="NF003592">
    <property type="entry name" value="PRK05254.1-5"/>
    <property type="match status" value="1"/>
</dbReference>
<dbReference type="NCBIfam" id="NF003589">
    <property type="entry name" value="PRK05254.1-2"/>
    <property type="match status" value="1"/>
</dbReference>
<protein>
    <submittedName>
        <fullName evidence="9">Uracil-DNA glycosylase</fullName>
    </submittedName>
</protein>
<dbReference type="GO" id="GO:0004844">
    <property type="term" value="F:uracil DNA N-glycosylase activity"/>
    <property type="evidence" value="ECO:0007669"/>
    <property type="project" value="InterPro"/>
</dbReference>
<dbReference type="GO" id="GO:0097510">
    <property type="term" value="P:base-excision repair, AP site formation via deaminated base removal"/>
    <property type="evidence" value="ECO:0007669"/>
    <property type="project" value="TreeGrafter"/>
</dbReference>
<dbReference type="HAMAP" id="MF_00148">
    <property type="entry name" value="UDG"/>
    <property type="match status" value="1"/>
</dbReference>
<dbReference type="SMART" id="SM00986">
    <property type="entry name" value="UDG"/>
    <property type="match status" value="1"/>
</dbReference>
<keyword evidence="2" id="KW-1048">Host nucleus</keyword>
<keyword evidence="5" id="KW-0234">DNA repair</keyword>
<evidence type="ECO:0000256" key="4">
    <source>
        <dbReference type="ARBA" id="ARBA00022801"/>
    </source>
</evidence>
<evidence type="ECO:0000256" key="5">
    <source>
        <dbReference type="ARBA" id="ARBA00023204"/>
    </source>
</evidence>
<dbReference type="EMBL" id="KM061380">
    <property type="protein sequence ID" value="AJD79539.1"/>
    <property type="molecule type" value="Genomic_DNA"/>
</dbReference>
<dbReference type="CDD" id="cd10027">
    <property type="entry name" value="UDG-F1-like"/>
    <property type="match status" value="1"/>
</dbReference>
<proteinExistence type="inferred from homology"/>
<dbReference type="PANTHER" id="PTHR11264">
    <property type="entry name" value="URACIL-DNA GLYCOSYLASE"/>
    <property type="match status" value="1"/>
</dbReference>
<feature type="compositionally biased region" description="Low complexity" evidence="7">
    <location>
        <begin position="30"/>
        <end position="42"/>
    </location>
</feature>
<dbReference type="InterPro" id="IPR005122">
    <property type="entry name" value="Uracil-DNA_glycosylase-like"/>
</dbReference>
<feature type="region of interest" description="Disordered" evidence="7">
    <location>
        <begin position="30"/>
        <end position="95"/>
    </location>
</feature>
<evidence type="ECO:0000313" key="9">
    <source>
        <dbReference type="EMBL" id="AJD79539.1"/>
    </source>
</evidence>
<evidence type="ECO:0000256" key="1">
    <source>
        <dbReference type="ARBA" id="ARBA00008184"/>
    </source>
</evidence>
<dbReference type="PROSITE" id="PS00130">
    <property type="entry name" value="U_DNA_GLYCOSYLASE"/>
    <property type="match status" value="1"/>
</dbReference>
<dbReference type="PANTHER" id="PTHR11264:SF0">
    <property type="entry name" value="URACIL-DNA GLYCOSYLASE"/>
    <property type="match status" value="1"/>
</dbReference>
<dbReference type="SMART" id="SM00987">
    <property type="entry name" value="UreE_C"/>
    <property type="match status" value="1"/>
</dbReference>